<evidence type="ECO:0000313" key="3">
    <source>
        <dbReference type="EMBL" id="CAF2121818.1"/>
    </source>
</evidence>
<feature type="transmembrane region" description="Helical" evidence="1">
    <location>
        <begin position="189"/>
        <end position="213"/>
    </location>
</feature>
<keyword evidence="1" id="KW-0812">Transmembrane</keyword>
<keyword evidence="1" id="KW-0472">Membrane</keyword>
<evidence type="ECO:0000256" key="1">
    <source>
        <dbReference type="SAM" id="Phobius"/>
    </source>
</evidence>
<dbReference type="EMBL" id="CAJNOW010021275">
    <property type="protein sequence ID" value="CAF1683572.1"/>
    <property type="molecule type" value="Genomic_DNA"/>
</dbReference>
<dbReference type="AlphaFoldDB" id="A0A816H3N7"/>
<evidence type="ECO:0000313" key="2">
    <source>
        <dbReference type="EMBL" id="CAF1683572.1"/>
    </source>
</evidence>
<keyword evidence="1" id="KW-1133">Transmembrane helix</keyword>
<dbReference type="EMBL" id="CAJNRE010013805">
    <property type="protein sequence ID" value="CAF2121818.1"/>
    <property type="molecule type" value="Genomic_DNA"/>
</dbReference>
<dbReference type="OrthoDB" id="10030106at2759"/>
<dbReference type="Proteomes" id="UP000663824">
    <property type="component" value="Unassembled WGS sequence"/>
</dbReference>
<comment type="caution">
    <text evidence="2">The sequence shown here is derived from an EMBL/GenBank/DDBJ whole genome shotgun (WGS) entry which is preliminary data.</text>
</comment>
<dbReference type="Proteomes" id="UP000663834">
    <property type="component" value="Unassembled WGS sequence"/>
</dbReference>
<name>A0A816H3N7_9BILA</name>
<evidence type="ECO:0000313" key="4">
    <source>
        <dbReference type="Proteomes" id="UP000663834"/>
    </source>
</evidence>
<reference evidence="2" key="1">
    <citation type="submission" date="2021-02" db="EMBL/GenBank/DDBJ databases">
        <authorList>
            <person name="Nowell W R."/>
        </authorList>
    </citation>
    <scope>NUCLEOTIDE SEQUENCE</scope>
</reference>
<organism evidence="2 4">
    <name type="scientific">Rotaria magnacalcarata</name>
    <dbReference type="NCBI Taxonomy" id="392030"/>
    <lineage>
        <taxon>Eukaryota</taxon>
        <taxon>Metazoa</taxon>
        <taxon>Spiralia</taxon>
        <taxon>Gnathifera</taxon>
        <taxon>Rotifera</taxon>
        <taxon>Eurotatoria</taxon>
        <taxon>Bdelloidea</taxon>
        <taxon>Philodinida</taxon>
        <taxon>Philodinidae</taxon>
        <taxon>Rotaria</taxon>
    </lineage>
</organism>
<gene>
    <name evidence="2" type="ORF">KQP761_LOCUS37581</name>
    <name evidence="3" type="ORF">MBJ925_LOCUS26073</name>
</gene>
<accession>A0A816H3N7</accession>
<proteinExistence type="predicted"/>
<sequence length="411" mass="46233">MTYANNVTITTGLSACKSPLNTTQTVEDLYNLYRNSSSSLVSSVFYNISIVDFNCTAPFSKYFQQVIIFTQSVSIHIQAALISVYFDYINGNRYLINGLNGFFVDRESPIYFSSASLNNVVASDACSSGDLAQDPLCLHYSSTPYCINLLSNPWIFNCSKSPNTSTTSVLSTTNSELLSYTNSSILNSWQISLICVLSVLFLLIFILVSGYLYRRRSRSKKFALTIENIFDEIKSMKQRSGIPEGQAFQRPSTIVQPTQRNNRTTTWIHDDINNNGSTYTENYMHLTPSEPYNQGIVIDHTRIHDSDFPSNILTNSLVPTYVPNDRIAALSSRVHSATAFSRPISKISTNQLKSKIEEDKLDLSERLATTLSIDESLHDEDAWMSILDVVNAEIDLLNRLENEQNQIKTRV</sequence>
<protein>
    <submittedName>
        <fullName evidence="2">Uncharacterized protein</fullName>
    </submittedName>
</protein>